<gene>
    <name evidence="1" type="ORF">LOSG293_110660</name>
</gene>
<comment type="caution">
    <text evidence="1">The sequence shown here is derived from an EMBL/GenBank/DDBJ whole genome shotgun (WGS) entry which is preliminary data.</text>
</comment>
<organism evidence="1 2">
    <name type="scientific">Secundilactobacillus oryzae JCM 18671</name>
    <dbReference type="NCBI Taxonomy" id="1291743"/>
    <lineage>
        <taxon>Bacteria</taxon>
        <taxon>Bacillati</taxon>
        <taxon>Bacillota</taxon>
        <taxon>Bacilli</taxon>
        <taxon>Lactobacillales</taxon>
        <taxon>Lactobacillaceae</taxon>
        <taxon>Secundilactobacillus</taxon>
    </lineage>
</organism>
<dbReference type="Proteomes" id="UP000028700">
    <property type="component" value="Unassembled WGS sequence"/>
</dbReference>
<dbReference type="RefSeq" id="WP_160171702.1">
    <property type="nucleotide sequence ID" value="NZ_BBJM01000011.1"/>
</dbReference>
<reference evidence="1" key="1">
    <citation type="journal article" date="2014" name="Genome Announc.">
        <title>Draft Genome Sequence of Lactobacillus oryzae Strain SG293T.</title>
        <authorList>
            <person name="Tanizawa Y."/>
            <person name="Fujisawa T."/>
            <person name="Mochizuki T."/>
            <person name="Kaminuma E."/>
            <person name="Nakamura Y."/>
            <person name="Tohno M."/>
        </authorList>
    </citation>
    <scope>NUCLEOTIDE SEQUENCE [LARGE SCALE GENOMIC DNA]</scope>
    <source>
        <strain evidence="1">SG293</strain>
    </source>
</reference>
<sequence>MDIKPISIIDLVFTSQTEHKKIALDGHLELKDKLLNSNFFTFNTIPKRKKLQWWR</sequence>
<protein>
    <submittedName>
        <fullName evidence="1">Uncharacterized protein</fullName>
    </submittedName>
</protein>
<accession>A0A081BI82</accession>
<dbReference type="STRING" id="1291743.LOSG293_110660"/>
<name>A0A081BI82_9LACO</name>
<evidence type="ECO:0000313" key="2">
    <source>
        <dbReference type="Proteomes" id="UP000028700"/>
    </source>
</evidence>
<proteinExistence type="predicted"/>
<dbReference type="EMBL" id="BBJM01000011">
    <property type="protein sequence ID" value="GAK47750.1"/>
    <property type="molecule type" value="Genomic_DNA"/>
</dbReference>
<dbReference type="AlphaFoldDB" id="A0A081BI82"/>
<keyword evidence="2" id="KW-1185">Reference proteome</keyword>
<evidence type="ECO:0000313" key="1">
    <source>
        <dbReference type="EMBL" id="GAK47750.1"/>
    </source>
</evidence>